<dbReference type="PROSITE" id="PS50853">
    <property type="entry name" value="FN3"/>
    <property type="match status" value="1"/>
</dbReference>
<dbReference type="SMART" id="SM00408">
    <property type="entry name" value="IGc2"/>
    <property type="match status" value="12"/>
</dbReference>
<dbReference type="PANTHER" id="PTHR35971">
    <property type="entry name" value="SI:DKEY-31G6.6"/>
    <property type="match status" value="1"/>
</dbReference>
<keyword evidence="17" id="KW-1015">Disulfide bond</keyword>
<evidence type="ECO:0000256" key="11">
    <source>
        <dbReference type="ARBA" id="ARBA00022737"/>
    </source>
</evidence>
<evidence type="ECO:0000256" key="5">
    <source>
        <dbReference type="ARBA" id="ARBA00012513"/>
    </source>
</evidence>
<keyword evidence="14" id="KW-0067">ATP-binding</keyword>
<evidence type="ECO:0000256" key="12">
    <source>
        <dbReference type="ARBA" id="ARBA00022741"/>
    </source>
</evidence>
<evidence type="ECO:0000256" key="9">
    <source>
        <dbReference type="ARBA" id="ARBA00022679"/>
    </source>
</evidence>
<evidence type="ECO:0000256" key="7">
    <source>
        <dbReference type="ARBA" id="ARBA00022527"/>
    </source>
</evidence>
<evidence type="ECO:0000313" key="25">
    <source>
        <dbReference type="Proteomes" id="UP000563107"/>
    </source>
</evidence>
<dbReference type="FunFam" id="2.60.40.10:FF:000148">
    <property type="entry name" value="titin isoform X1"/>
    <property type="match status" value="1"/>
</dbReference>
<feature type="domain" description="Ig-like" evidence="22">
    <location>
        <begin position="721"/>
        <end position="807"/>
    </location>
</feature>
<feature type="non-terminal residue" evidence="24">
    <location>
        <position position="1922"/>
    </location>
</feature>
<dbReference type="FunFam" id="2.60.40.10:FF:000464">
    <property type="entry name" value="Putative obscurin-like protein 1"/>
    <property type="match status" value="1"/>
</dbReference>
<evidence type="ECO:0000256" key="3">
    <source>
        <dbReference type="ARBA" id="ARBA00004496"/>
    </source>
</evidence>
<dbReference type="InterPro" id="IPR007110">
    <property type="entry name" value="Ig-like_dom"/>
</dbReference>
<keyword evidence="7" id="KW-0723">Serine/threonine-protein kinase</keyword>
<feature type="domain" description="Ig-like" evidence="22">
    <location>
        <begin position="810"/>
        <end position="898"/>
    </location>
</feature>
<keyword evidence="19" id="KW-0393">Immunoglobulin domain</keyword>
<evidence type="ECO:0000256" key="8">
    <source>
        <dbReference type="ARBA" id="ARBA00022553"/>
    </source>
</evidence>
<evidence type="ECO:0000259" key="22">
    <source>
        <dbReference type="PROSITE" id="PS50835"/>
    </source>
</evidence>
<evidence type="ECO:0000256" key="6">
    <source>
        <dbReference type="ARBA" id="ARBA00022490"/>
    </source>
</evidence>
<feature type="domain" description="Ig-like" evidence="22">
    <location>
        <begin position="1497"/>
        <end position="1569"/>
    </location>
</feature>
<dbReference type="InterPro" id="IPR003598">
    <property type="entry name" value="Ig_sub2"/>
</dbReference>
<evidence type="ECO:0000256" key="10">
    <source>
        <dbReference type="ARBA" id="ARBA00022723"/>
    </source>
</evidence>
<dbReference type="InterPro" id="IPR036179">
    <property type="entry name" value="Ig-like_dom_sf"/>
</dbReference>
<reference evidence="24 25" key="1">
    <citation type="submission" date="2019-09" db="EMBL/GenBank/DDBJ databases">
        <title>Bird 10,000 Genomes (B10K) Project - Family phase.</title>
        <authorList>
            <person name="Zhang G."/>
        </authorList>
    </citation>
    <scope>NUCLEOTIDE SEQUENCE [LARGE SCALE GENOMIC DNA]</scope>
    <source>
        <strain evidence="24">B10K-DU-012-41</strain>
    </source>
</reference>
<keyword evidence="12" id="KW-0547">Nucleotide-binding</keyword>
<dbReference type="Gene3D" id="2.60.40.10">
    <property type="entry name" value="Immunoglobulins"/>
    <property type="match status" value="20"/>
</dbReference>
<dbReference type="InterPro" id="IPR013783">
    <property type="entry name" value="Ig-like_fold"/>
</dbReference>
<dbReference type="InterPro" id="IPR052385">
    <property type="entry name" value="Obscurin/Obscurin-like_Reg"/>
</dbReference>
<keyword evidence="11" id="KW-0677">Repeat</keyword>
<dbReference type="EC" id="2.7.11.1" evidence="5"/>
<evidence type="ECO:0000256" key="14">
    <source>
        <dbReference type="ARBA" id="ARBA00022840"/>
    </source>
</evidence>
<dbReference type="SUPFAM" id="SSF49265">
    <property type="entry name" value="Fibronectin type III"/>
    <property type="match status" value="1"/>
</dbReference>
<protein>
    <recommendedName>
        <fullName evidence="5">non-specific serine/threonine protein kinase</fullName>
        <ecNumber evidence="5">2.7.11.1</ecNumber>
    </recommendedName>
</protein>
<feature type="domain" description="Ig-like" evidence="22">
    <location>
        <begin position="1834"/>
        <end position="1908"/>
    </location>
</feature>
<dbReference type="SMART" id="SM00409">
    <property type="entry name" value="IG"/>
    <property type="match status" value="19"/>
</dbReference>
<feature type="domain" description="Ig-like" evidence="22">
    <location>
        <begin position="1311"/>
        <end position="1371"/>
    </location>
</feature>
<dbReference type="PROSITE" id="PS50835">
    <property type="entry name" value="IG_LIKE"/>
    <property type="match status" value="15"/>
</dbReference>
<keyword evidence="13" id="KW-0418">Kinase</keyword>
<dbReference type="FunFam" id="2.60.40.10:FF:000502">
    <property type="entry name" value="obscurin-like protein 1 isoform X2"/>
    <property type="match status" value="1"/>
</dbReference>
<feature type="domain" description="Ig-like" evidence="22">
    <location>
        <begin position="1111"/>
        <end position="1201"/>
    </location>
</feature>
<keyword evidence="25" id="KW-1185">Reference proteome</keyword>
<dbReference type="GO" id="GO:0005634">
    <property type="term" value="C:nucleus"/>
    <property type="evidence" value="ECO:0007669"/>
    <property type="project" value="UniProtKB-SubCell"/>
</dbReference>
<dbReference type="InterPro" id="IPR036116">
    <property type="entry name" value="FN3_sf"/>
</dbReference>
<dbReference type="FunFam" id="2.60.40.10:FF:000211">
    <property type="entry name" value="Obscurin-like protein 1"/>
    <property type="match status" value="6"/>
</dbReference>
<evidence type="ECO:0000256" key="15">
    <source>
        <dbReference type="ARBA" id="ARBA00022842"/>
    </source>
</evidence>
<comment type="catalytic activity">
    <reaction evidence="21">
        <text>L-seryl-[protein] + ATP = O-phospho-L-seryl-[protein] + ADP + H(+)</text>
        <dbReference type="Rhea" id="RHEA:17989"/>
        <dbReference type="Rhea" id="RHEA-COMP:9863"/>
        <dbReference type="Rhea" id="RHEA-COMP:11604"/>
        <dbReference type="ChEBI" id="CHEBI:15378"/>
        <dbReference type="ChEBI" id="CHEBI:29999"/>
        <dbReference type="ChEBI" id="CHEBI:30616"/>
        <dbReference type="ChEBI" id="CHEBI:83421"/>
        <dbReference type="ChEBI" id="CHEBI:456216"/>
        <dbReference type="EC" id="2.7.11.1"/>
    </reaction>
</comment>
<feature type="domain" description="Fibronectin type-III" evidence="23">
    <location>
        <begin position="529"/>
        <end position="628"/>
    </location>
</feature>
<comment type="caution">
    <text evidence="24">The sequence shown here is derived from an EMBL/GenBank/DDBJ whole genome shotgun (WGS) entry which is preliminary data.</text>
</comment>
<dbReference type="Pfam" id="PF07679">
    <property type="entry name" value="I-set"/>
    <property type="match status" value="15"/>
</dbReference>
<feature type="domain" description="Ig-like" evidence="22">
    <location>
        <begin position="8"/>
        <end position="98"/>
    </location>
</feature>
<evidence type="ECO:0000256" key="2">
    <source>
        <dbReference type="ARBA" id="ARBA00004123"/>
    </source>
</evidence>
<dbReference type="PANTHER" id="PTHR35971:SF5">
    <property type="entry name" value="OBSCURIN LIKE CYTOSKELETAL ADAPTOR 1"/>
    <property type="match status" value="1"/>
</dbReference>
<comment type="subcellular location">
    <subcellularLocation>
        <location evidence="3">Cytoplasm</location>
    </subcellularLocation>
    <subcellularLocation>
        <location evidence="2">Nucleus</location>
    </subcellularLocation>
</comment>
<dbReference type="GO" id="GO:0005524">
    <property type="term" value="F:ATP binding"/>
    <property type="evidence" value="ECO:0007669"/>
    <property type="project" value="UniProtKB-KW"/>
</dbReference>
<dbReference type="GO" id="GO:0004674">
    <property type="term" value="F:protein serine/threonine kinase activity"/>
    <property type="evidence" value="ECO:0007669"/>
    <property type="project" value="UniProtKB-KW"/>
</dbReference>
<evidence type="ECO:0000256" key="19">
    <source>
        <dbReference type="ARBA" id="ARBA00023319"/>
    </source>
</evidence>
<name>A0A7L3EIN4_9PASS</name>
<sequence>MEGFGGAPRFLAYPRAFTVQSGTNVVLSCQIMGDPRPSILWEKDKNTIEPSGRFHMESKGDLYTLLVSCATPQDSGLYVCRAKNSVGETYAATALRVEPAEPREEEGCSGSVAPAFLTAPSSMRVCRGEDVVFTCRVSGQPCPVLEWEKDGHKLSDLFESSHFAVGQKPEDWHFLKLFSARPQDGGVYVCRARSGSQEALAAAVLLVEPQALLDRLPNGSPADGPEALAERQRWRWHAAGRRVGAEVWVPNGLVPARVPGAKAFAVSAGKHAKFRCYVTGKPKPEIVWQKDGEPLAPGRRHLIYEDREGYFILKVLYCKPQDQGLYMCTASNTAGQTLSAVQLQVKEHRLRFQVQLADVEVAEREDAVLECQVPLETIPTSWYLEDRELQPSHKYVMEEQGVVRRLTIRDARIDDDGIYLCQMKDKGRSIAEVSVRGVIVKRLPRKLDVMEGENAVFCVETRDAVEGSCWSRDGLQLRESPRTVLKSFSRTHLLVLVHVTRQDAGIISFTVGESQTSSQLRVKCVKHDPPSAPVAAEMSAVESNTALLTWCPAPDAHLRPASRYLLERREAAGGEWVQCLATDLPSCVRVLGDSVPREADYCFRVSAANKHGRSSPVEFPGSVHLAPAARLERGLQDVWVRDGKDAQFSLELSAVVHGSWFLNGARLGEEEDAGGRCSVQCHGMEHSLLIRGARLVDSGAQVTFVSGGVRDSAILHVQEVPVRIVSSNEEASHSYVAGQRVELWCQLSRPAAPVHWYKDGEEVEVGEGLVLEQEGPRYKLVLPCAQTQDTGEFVCDAGGDSAFYTITVAEELVRIVSSNEAASHSYVAGQRVELWCQLSRPAAPVHWYKDGEEVEAGESLVLEQEGLQCRLVLPCARPQDTGEFVCDAGGDSVFYTVTVAALKVCLTPVPEAQQIWEVLAGLPLVLECQVSPPDVPVHWLKDGEAVVPSQVLAICSEGCSQRLHIAAAALSDSGVYTCHAGDCAASFRVTVSGELPRPFLSSHGAHPAPRLSPAMSPAEVPVRIVSSNKEAPHSYVVGQRVELWCQLSRPVSPVCWYKDGEEVEVGETLVLEQEGLQYRLVLPCAQMQDTGEFICNAGDASVSYSILVAEPPVRILQPPQRSLELLVQAPGCVELRCELSVPDAPVHWFKDGLEVDETDNLLLLVEGAWRCLFIPQSSAEDAGEYICETKEEAVSFDVKVSEPPVRILQPCRPVPVMTVSPGETVTLCCELSRADASVCWAKEGVRLEAGGSLVLEEEGAHRRLLIPAAQAEHSGKYTCDTANDTVTFTIQVLDPLVRILEKDVLPTYRRCRAMEDLVLEVHLSHTHGEVKWYKDGEKLQDTGRVRLEEDGVRRSLVILGATGRDAGEYLCDTGDDSIVFFITVEVPRVVEIIMELQSLTVLEGEDATFKCLVSPEDVAVTWQLNGQPVVPSERLLVTSSGLCHSLTLRQCQTGDAGTVTANAEGLVSTARLSVQEAQVLFVRKLQDVVAEEQGDVCLEVEVSHEAAEVQWLKQGILLQPGSKYLVQESGCRRTLTICCLGPADRGTYRCESLHDRTQAKLHVEPRKVSIRTPLADVETFEKETATFHLELSHPGVTGVWTRDGIRVKPSSTCRISATGCRHSLTLERLALEDSGTVTFTADSLRCSAHLRVREPPVTMVRVPRDLGVPETGVASFECELSRPNAEVKWLKDGQELRPGPNCRIYSAGRRRILQLSRCELTDAGSYTCDAGDCRASAMLHVQERQVHLVQELQDIQVREGDNAVFTCEVSHGDVKGEWFRDGEKIKVSSTVKIRQEGTRHFLLFCGVRPEDKGLVRFAARTVISEASLQVEALPIRIVKPLRDKTVLARHKATLECTVSHARGRVRWLRGDTEIFAGDKYEICNLDCYRTLIIHRVGPEDEDSYTCDAFDDRSTARLLVEGE</sequence>
<proteinExistence type="inferred from homology"/>
<dbReference type="CDD" id="cd00063">
    <property type="entry name" value="FN3"/>
    <property type="match status" value="1"/>
</dbReference>
<keyword evidence="15" id="KW-0460">Magnesium</keyword>
<evidence type="ECO:0000256" key="17">
    <source>
        <dbReference type="ARBA" id="ARBA00023157"/>
    </source>
</evidence>
<dbReference type="FunFam" id="2.60.40.10:FF:001002">
    <property type="entry name" value="obscurin-like protein 1 isoform X2"/>
    <property type="match status" value="1"/>
</dbReference>
<dbReference type="GO" id="GO:0005516">
    <property type="term" value="F:calmodulin binding"/>
    <property type="evidence" value="ECO:0007669"/>
    <property type="project" value="UniProtKB-KW"/>
</dbReference>
<feature type="domain" description="Ig-like" evidence="22">
    <location>
        <begin position="114"/>
        <end position="201"/>
    </location>
</feature>
<feature type="domain" description="Ig-like" evidence="22">
    <location>
        <begin position="350"/>
        <end position="434"/>
    </location>
</feature>
<dbReference type="Proteomes" id="UP000563107">
    <property type="component" value="Unassembled WGS sequence"/>
</dbReference>
<feature type="domain" description="Ig-like" evidence="22">
    <location>
        <begin position="1013"/>
        <end position="1105"/>
    </location>
</feature>
<accession>A0A7L3EIN4</accession>
<dbReference type="FunFam" id="2.60.40.10:FF:000050">
    <property type="entry name" value="Titin isoform B"/>
    <property type="match status" value="1"/>
</dbReference>
<evidence type="ECO:0000256" key="13">
    <source>
        <dbReference type="ARBA" id="ARBA00022777"/>
    </source>
</evidence>
<dbReference type="GO" id="GO:0005737">
    <property type="term" value="C:cytoplasm"/>
    <property type="evidence" value="ECO:0007669"/>
    <property type="project" value="UniProtKB-SubCell"/>
</dbReference>
<feature type="domain" description="Ig-like" evidence="22">
    <location>
        <begin position="1203"/>
        <end position="1289"/>
    </location>
</feature>
<keyword evidence="9" id="KW-0808">Transferase</keyword>
<feature type="domain" description="Ig-like" evidence="22">
    <location>
        <begin position="255"/>
        <end position="339"/>
    </location>
</feature>
<comment type="cofactor">
    <cofactor evidence="1">
        <name>Mg(2+)</name>
        <dbReference type="ChEBI" id="CHEBI:18420"/>
    </cofactor>
</comment>
<evidence type="ECO:0000256" key="21">
    <source>
        <dbReference type="ARBA" id="ARBA00048679"/>
    </source>
</evidence>
<keyword evidence="18" id="KW-0539">Nucleus</keyword>
<dbReference type="FunFam" id="2.60.40.10:FF:000241">
    <property type="entry name" value="obscurin-like protein 1 isoform X2"/>
    <property type="match status" value="3"/>
</dbReference>
<dbReference type="InterPro" id="IPR003599">
    <property type="entry name" value="Ig_sub"/>
</dbReference>
<evidence type="ECO:0000259" key="23">
    <source>
        <dbReference type="PROSITE" id="PS50853"/>
    </source>
</evidence>
<evidence type="ECO:0000256" key="16">
    <source>
        <dbReference type="ARBA" id="ARBA00022860"/>
    </source>
</evidence>
<dbReference type="InterPro" id="IPR003961">
    <property type="entry name" value="FN3_dom"/>
</dbReference>
<comment type="similarity">
    <text evidence="4">Belongs to the protein kinase superfamily. CAMK Ser/Thr protein kinase family.</text>
</comment>
<evidence type="ECO:0000256" key="4">
    <source>
        <dbReference type="ARBA" id="ARBA00006692"/>
    </source>
</evidence>
<evidence type="ECO:0000313" key="24">
    <source>
        <dbReference type="EMBL" id="NXT68473.1"/>
    </source>
</evidence>
<organism evidence="24 25">
    <name type="scientific">Chaetops frenatus</name>
    <name type="common">Rufous rock-jumper</name>
    <dbReference type="NCBI Taxonomy" id="221966"/>
    <lineage>
        <taxon>Eukaryota</taxon>
        <taxon>Metazoa</taxon>
        <taxon>Chordata</taxon>
        <taxon>Craniata</taxon>
        <taxon>Vertebrata</taxon>
        <taxon>Euteleostomi</taxon>
        <taxon>Archelosauria</taxon>
        <taxon>Archosauria</taxon>
        <taxon>Dinosauria</taxon>
        <taxon>Saurischia</taxon>
        <taxon>Theropoda</taxon>
        <taxon>Coelurosauria</taxon>
        <taxon>Aves</taxon>
        <taxon>Neognathae</taxon>
        <taxon>Neoaves</taxon>
        <taxon>Telluraves</taxon>
        <taxon>Australaves</taxon>
        <taxon>Passeriformes</taxon>
        <taxon>Picathartidae</taxon>
        <taxon>Chaetops</taxon>
    </lineage>
</organism>
<feature type="domain" description="Ig-like" evidence="22">
    <location>
        <begin position="1387"/>
        <end position="1473"/>
    </location>
</feature>
<keyword evidence="10" id="KW-0479">Metal-binding</keyword>
<feature type="domain" description="Ig-like" evidence="22">
    <location>
        <begin position="910"/>
        <end position="992"/>
    </location>
</feature>
<dbReference type="SUPFAM" id="SSF48726">
    <property type="entry name" value="Immunoglobulin"/>
    <property type="match status" value="19"/>
</dbReference>
<gene>
    <name evidence="24" type="primary">Obsl1</name>
    <name evidence="24" type="ORF">CHAFRE_R11518</name>
</gene>
<dbReference type="FunFam" id="2.60.40.10:FF:001084">
    <property type="entry name" value="obscurin-like isoform X3"/>
    <property type="match status" value="3"/>
</dbReference>
<dbReference type="GO" id="GO:0046872">
    <property type="term" value="F:metal ion binding"/>
    <property type="evidence" value="ECO:0007669"/>
    <property type="project" value="UniProtKB-KW"/>
</dbReference>
<keyword evidence="6" id="KW-0963">Cytoplasm</keyword>
<keyword evidence="16" id="KW-0112">Calmodulin-binding</keyword>
<evidence type="ECO:0000256" key="20">
    <source>
        <dbReference type="ARBA" id="ARBA00047899"/>
    </source>
</evidence>
<dbReference type="InterPro" id="IPR013098">
    <property type="entry name" value="Ig_I-set"/>
</dbReference>
<evidence type="ECO:0000256" key="18">
    <source>
        <dbReference type="ARBA" id="ARBA00023242"/>
    </source>
</evidence>
<feature type="domain" description="Ig-like" evidence="22">
    <location>
        <begin position="1655"/>
        <end position="1747"/>
    </location>
</feature>
<dbReference type="EMBL" id="VZTR01023053">
    <property type="protein sequence ID" value="NXT68473.1"/>
    <property type="molecule type" value="Genomic_DNA"/>
</dbReference>
<keyword evidence="8" id="KW-0597">Phosphoprotein</keyword>
<evidence type="ECO:0000256" key="1">
    <source>
        <dbReference type="ARBA" id="ARBA00001946"/>
    </source>
</evidence>
<feature type="non-terminal residue" evidence="24">
    <location>
        <position position="1"/>
    </location>
</feature>
<comment type="catalytic activity">
    <reaction evidence="20">
        <text>L-threonyl-[protein] + ATP = O-phospho-L-threonyl-[protein] + ADP + H(+)</text>
        <dbReference type="Rhea" id="RHEA:46608"/>
        <dbReference type="Rhea" id="RHEA-COMP:11060"/>
        <dbReference type="Rhea" id="RHEA-COMP:11605"/>
        <dbReference type="ChEBI" id="CHEBI:15378"/>
        <dbReference type="ChEBI" id="CHEBI:30013"/>
        <dbReference type="ChEBI" id="CHEBI:30616"/>
        <dbReference type="ChEBI" id="CHEBI:61977"/>
        <dbReference type="ChEBI" id="CHEBI:456216"/>
        <dbReference type="EC" id="2.7.11.1"/>
    </reaction>
</comment>